<evidence type="ECO:0000313" key="3">
    <source>
        <dbReference type="Proteomes" id="UP000762676"/>
    </source>
</evidence>
<accession>A0AAV4GYJ8</accession>
<feature type="region of interest" description="Disordered" evidence="1">
    <location>
        <begin position="111"/>
        <end position="140"/>
    </location>
</feature>
<comment type="caution">
    <text evidence="2">The sequence shown here is derived from an EMBL/GenBank/DDBJ whole genome shotgun (WGS) entry which is preliminary data.</text>
</comment>
<dbReference type="Proteomes" id="UP000762676">
    <property type="component" value="Unassembled WGS sequence"/>
</dbReference>
<protein>
    <submittedName>
        <fullName evidence="2">Tigger transposable element-derived protein 2</fullName>
    </submittedName>
</protein>
<sequence length="246" mass="27322">MKTKWRSLLNENKASKKKNTVTIPKDVFPKLLKKLILELPNQDEKIKSGFRICGISPLDKATVLDRLPQEANESANNSVSEVFTEHLRQLRHGDDGAPRKMRRRKLDVVPGRSIAASHSEAQGVEASAPSAEPEAEEGASAMDGYSSFKIIDYKAENSRFVKQKREFNISSVKRYQICGSGDKHSVSDANNGDLTIYGVLKKGKSWANFRPPILENASTVKATKKADVYKLLEEMGASDTVMELID</sequence>
<gene>
    <name evidence="2" type="ORF">ElyMa_004306300</name>
</gene>
<keyword evidence="3" id="KW-1185">Reference proteome</keyword>
<evidence type="ECO:0000313" key="2">
    <source>
        <dbReference type="EMBL" id="GFR90544.1"/>
    </source>
</evidence>
<dbReference type="EMBL" id="BMAT01008675">
    <property type="protein sequence ID" value="GFR90544.1"/>
    <property type="molecule type" value="Genomic_DNA"/>
</dbReference>
<proteinExistence type="predicted"/>
<reference evidence="2 3" key="1">
    <citation type="journal article" date="2021" name="Elife">
        <title>Chloroplast acquisition without the gene transfer in kleptoplastic sea slugs, Plakobranchus ocellatus.</title>
        <authorList>
            <person name="Maeda T."/>
            <person name="Takahashi S."/>
            <person name="Yoshida T."/>
            <person name="Shimamura S."/>
            <person name="Takaki Y."/>
            <person name="Nagai Y."/>
            <person name="Toyoda A."/>
            <person name="Suzuki Y."/>
            <person name="Arimoto A."/>
            <person name="Ishii H."/>
            <person name="Satoh N."/>
            <person name="Nishiyama T."/>
            <person name="Hasebe M."/>
            <person name="Maruyama T."/>
            <person name="Minagawa J."/>
            <person name="Obokata J."/>
            <person name="Shigenobu S."/>
        </authorList>
    </citation>
    <scope>NUCLEOTIDE SEQUENCE [LARGE SCALE GENOMIC DNA]</scope>
</reference>
<name>A0AAV4GYJ8_9GAST</name>
<organism evidence="2 3">
    <name type="scientific">Elysia marginata</name>
    <dbReference type="NCBI Taxonomy" id="1093978"/>
    <lineage>
        <taxon>Eukaryota</taxon>
        <taxon>Metazoa</taxon>
        <taxon>Spiralia</taxon>
        <taxon>Lophotrochozoa</taxon>
        <taxon>Mollusca</taxon>
        <taxon>Gastropoda</taxon>
        <taxon>Heterobranchia</taxon>
        <taxon>Euthyneura</taxon>
        <taxon>Panpulmonata</taxon>
        <taxon>Sacoglossa</taxon>
        <taxon>Placobranchoidea</taxon>
        <taxon>Plakobranchidae</taxon>
        <taxon>Elysia</taxon>
    </lineage>
</organism>
<dbReference type="AlphaFoldDB" id="A0AAV4GYJ8"/>
<evidence type="ECO:0000256" key="1">
    <source>
        <dbReference type="SAM" id="MobiDB-lite"/>
    </source>
</evidence>